<name>A0A9D9EI89_9BACT</name>
<dbReference type="Pfam" id="PF11799">
    <property type="entry name" value="IMS_C"/>
    <property type="match status" value="1"/>
</dbReference>
<accession>A0A9D9EI89</accession>
<dbReference type="CDD" id="cd01700">
    <property type="entry name" value="PolY_Pol_V_umuC"/>
    <property type="match status" value="1"/>
</dbReference>
<dbReference type="InterPro" id="IPR050116">
    <property type="entry name" value="DNA_polymerase-Y"/>
</dbReference>
<evidence type="ECO:0000256" key="4">
    <source>
        <dbReference type="ARBA" id="ARBA00023204"/>
    </source>
</evidence>
<dbReference type="PANTHER" id="PTHR11076:SF34">
    <property type="entry name" value="PROTEIN UMUC"/>
    <property type="match status" value="1"/>
</dbReference>
<dbReference type="Pfam" id="PF13438">
    <property type="entry name" value="DUF4113"/>
    <property type="match status" value="1"/>
</dbReference>
<evidence type="ECO:0000256" key="5">
    <source>
        <dbReference type="ARBA" id="ARBA00023236"/>
    </source>
</evidence>
<dbReference type="InterPro" id="IPR043128">
    <property type="entry name" value="Rev_trsase/Diguanyl_cyclase"/>
</dbReference>
<dbReference type="PROSITE" id="PS50173">
    <property type="entry name" value="UMUC"/>
    <property type="match status" value="1"/>
</dbReference>
<evidence type="ECO:0000313" key="7">
    <source>
        <dbReference type="EMBL" id="MBO8447116.1"/>
    </source>
</evidence>
<reference evidence="7" key="1">
    <citation type="submission" date="2020-10" db="EMBL/GenBank/DDBJ databases">
        <authorList>
            <person name="Gilroy R."/>
        </authorList>
    </citation>
    <scope>NUCLEOTIDE SEQUENCE</scope>
    <source>
        <strain evidence="7">D3-1215</strain>
    </source>
</reference>
<keyword evidence="2" id="KW-0227">DNA damage</keyword>
<dbReference type="GO" id="GO:0005829">
    <property type="term" value="C:cytosol"/>
    <property type="evidence" value="ECO:0007669"/>
    <property type="project" value="TreeGrafter"/>
</dbReference>
<dbReference type="GO" id="GO:0006281">
    <property type="term" value="P:DNA repair"/>
    <property type="evidence" value="ECO:0007669"/>
    <property type="project" value="UniProtKB-KW"/>
</dbReference>
<dbReference type="Proteomes" id="UP000823637">
    <property type="component" value="Unassembled WGS sequence"/>
</dbReference>
<reference evidence="7" key="2">
    <citation type="journal article" date="2021" name="PeerJ">
        <title>Extensive microbial diversity within the chicken gut microbiome revealed by metagenomics and culture.</title>
        <authorList>
            <person name="Gilroy R."/>
            <person name="Ravi A."/>
            <person name="Getino M."/>
            <person name="Pursley I."/>
            <person name="Horton D.L."/>
            <person name="Alikhan N.F."/>
            <person name="Baker D."/>
            <person name="Gharbi K."/>
            <person name="Hall N."/>
            <person name="Watson M."/>
            <person name="Adriaenssens E.M."/>
            <person name="Foster-Nyarko E."/>
            <person name="Jarju S."/>
            <person name="Secka A."/>
            <person name="Antonio M."/>
            <person name="Oren A."/>
            <person name="Chaudhuri R.R."/>
            <person name="La Ragione R."/>
            <person name="Hildebrand F."/>
            <person name="Pallen M.J."/>
        </authorList>
    </citation>
    <scope>NUCLEOTIDE SEQUENCE</scope>
    <source>
        <strain evidence="7">D3-1215</strain>
    </source>
</reference>
<evidence type="ECO:0000256" key="1">
    <source>
        <dbReference type="ARBA" id="ARBA00010945"/>
    </source>
</evidence>
<evidence type="ECO:0000256" key="2">
    <source>
        <dbReference type="ARBA" id="ARBA00022763"/>
    </source>
</evidence>
<dbReference type="SUPFAM" id="SSF56672">
    <property type="entry name" value="DNA/RNA polymerases"/>
    <property type="match status" value="1"/>
</dbReference>
<dbReference type="Gene3D" id="3.30.70.270">
    <property type="match status" value="1"/>
</dbReference>
<feature type="domain" description="UmuC" evidence="6">
    <location>
        <begin position="4"/>
        <end position="189"/>
    </location>
</feature>
<evidence type="ECO:0000259" key="6">
    <source>
        <dbReference type="PROSITE" id="PS50173"/>
    </source>
</evidence>
<dbReference type="Gene3D" id="3.40.1170.60">
    <property type="match status" value="1"/>
</dbReference>
<gene>
    <name evidence="7" type="ORF">IAC32_05170</name>
</gene>
<dbReference type="GO" id="GO:0042276">
    <property type="term" value="P:error-prone translesion synthesis"/>
    <property type="evidence" value="ECO:0007669"/>
    <property type="project" value="TreeGrafter"/>
</dbReference>
<dbReference type="InterPro" id="IPR043502">
    <property type="entry name" value="DNA/RNA_pol_sf"/>
</dbReference>
<comment type="caution">
    <text evidence="7">The sequence shown here is derived from an EMBL/GenBank/DDBJ whole genome shotgun (WGS) entry which is preliminary data.</text>
</comment>
<evidence type="ECO:0000313" key="8">
    <source>
        <dbReference type="Proteomes" id="UP000823637"/>
    </source>
</evidence>
<dbReference type="AlphaFoldDB" id="A0A9D9EI89"/>
<dbReference type="Gene3D" id="3.30.1490.100">
    <property type="entry name" value="DNA polymerase, Y-family, little finger domain"/>
    <property type="match status" value="1"/>
</dbReference>
<keyword evidence="4" id="KW-0234">DNA repair</keyword>
<keyword evidence="5" id="KW-0742">SOS response</keyword>
<organism evidence="7 8">
    <name type="scientific">Candidatus Enterocola intestinipullorum</name>
    <dbReference type="NCBI Taxonomy" id="2840783"/>
    <lineage>
        <taxon>Bacteria</taxon>
        <taxon>Pseudomonadati</taxon>
        <taxon>Bacteroidota</taxon>
        <taxon>Bacteroidia</taxon>
        <taxon>Bacteroidales</taxon>
        <taxon>Candidatus Enterocola</taxon>
    </lineage>
</organism>
<evidence type="ECO:0000256" key="3">
    <source>
        <dbReference type="ARBA" id="ARBA00023199"/>
    </source>
</evidence>
<dbReference type="GO" id="GO:0003684">
    <property type="term" value="F:damaged DNA binding"/>
    <property type="evidence" value="ECO:0007669"/>
    <property type="project" value="InterPro"/>
</dbReference>
<proteinExistence type="inferred from homology"/>
<dbReference type="InterPro" id="IPR001126">
    <property type="entry name" value="UmuC"/>
</dbReference>
<dbReference type="InterPro" id="IPR025188">
    <property type="entry name" value="DUF4113"/>
</dbReference>
<dbReference type="Pfam" id="PF00817">
    <property type="entry name" value="IMS"/>
    <property type="match status" value="1"/>
</dbReference>
<protein>
    <submittedName>
        <fullName evidence="7">Y-family DNA polymerase</fullName>
    </submittedName>
</protein>
<dbReference type="GO" id="GO:0003887">
    <property type="term" value="F:DNA-directed DNA polymerase activity"/>
    <property type="evidence" value="ECO:0007669"/>
    <property type="project" value="TreeGrafter"/>
</dbReference>
<dbReference type="GO" id="GO:0009432">
    <property type="term" value="P:SOS response"/>
    <property type="evidence" value="ECO:0007669"/>
    <property type="project" value="UniProtKB-KW"/>
</dbReference>
<keyword evidence="3" id="KW-0741">SOS mutagenesis</keyword>
<dbReference type="EMBL" id="JADIMR010000077">
    <property type="protein sequence ID" value="MBO8447116.1"/>
    <property type="molecule type" value="Genomic_DNA"/>
</dbReference>
<dbReference type="InterPro" id="IPR017961">
    <property type="entry name" value="DNA_pol_Y-fam_little_finger"/>
</dbReference>
<dbReference type="InterPro" id="IPR036775">
    <property type="entry name" value="DNA_pol_Y-fam_lit_finger_sf"/>
</dbReference>
<sequence length="422" mass="47170">MQFFALADCNNFFVSCERVFRPDLRNRPVVVLSNNDGCIIARSNESKKLGLKMGDPYFKVKDFMARNNVTVFSSNYVLYGDMSSRVMSILSKFSPSIDIYSIDECFMDLSGMQDLHDLGAYALKIVDTVKRYTGLPISVGMAPSKTLAKIAAEFAKKYPGYKGACIIDSEEKRAKALQLTPIGEVWGIGRRLRPKMEKAGFFTAAGFAAADGDKIRRMFNINVYNTWRELNGISCLDISELPHNKSICVSRSFSGSGISDKHELESSIAGFAAKAAEKLRKQKCVCSQITVFAHTSRFLSGPGTHYICQNIHFPYPTQDSGEIVSMTLAGLRSRYAKGNFNYKKGGVVLWDISSIKHTPSYLFDNKDRAKQVRLNSVVDKINLVNGRHSVHLAIENYDIRAEHGHLSPQYTTKLDDIMILHC</sequence>
<comment type="similarity">
    <text evidence="1">Belongs to the DNA polymerase type-Y family.</text>
</comment>
<dbReference type="PANTHER" id="PTHR11076">
    <property type="entry name" value="DNA REPAIR POLYMERASE UMUC / TRANSFERASE FAMILY MEMBER"/>
    <property type="match status" value="1"/>
</dbReference>